<dbReference type="PANTHER" id="PTHR47245">
    <property type="entry name" value="PEPTIDYLPROLYL ISOMERASE"/>
    <property type="match status" value="1"/>
</dbReference>
<dbReference type="InterPro" id="IPR050245">
    <property type="entry name" value="PrsA_foldase"/>
</dbReference>
<dbReference type="EMBL" id="JACYTO010000001">
    <property type="protein sequence ID" value="MBD8501310.1"/>
    <property type="molecule type" value="Genomic_DNA"/>
</dbReference>
<accession>A0ABR9B4L2</accession>
<dbReference type="GO" id="GO:0016853">
    <property type="term" value="F:isomerase activity"/>
    <property type="evidence" value="ECO:0007669"/>
    <property type="project" value="UniProtKB-KW"/>
</dbReference>
<evidence type="ECO:0000313" key="10">
    <source>
        <dbReference type="Proteomes" id="UP000603602"/>
    </source>
</evidence>
<feature type="domain" description="PpiC" evidence="8">
    <location>
        <begin position="137"/>
        <end position="237"/>
    </location>
</feature>
<dbReference type="RefSeq" id="WP_187716176.1">
    <property type="nucleotide sequence ID" value="NZ_JACTAH010000001.1"/>
</dbReference>
<dbReference type="PROSITE" id="PS50198">
    <property type="entry name" value="PPIC_PPIASE_2"/>
    <property type="match status" value="1"/>
</dbReference>
<dbReference type="Proteomes" id="UP000603602">
    <property type="component" value="Unassembled WGS sequence"/>
</dbReference>
<keyword evidence="10" id="KW-1185">Reference proteome</keyword>
<evidence type="ECO:0000256" key="2">
    <source>
        <dbReference type="ARBA" id="ARBA00007656"/>
    </source>
</evidence>
<comment type="similarity">
    <text evidence="2">Belongs to the PpiC/parvulin rotamase family.</text>
</comment>
<comment type="caution">
    <text evidence="9">The sequence shown here is derived from an EMBL/GenBank/DDBJ whole genome shotgun (WGS) entry which is preliminary data.</text>
</comment>
<keyword evidence="7" id="KW-0732">Signal</keyword>
<sequence>MLKRRFIVLLAGFVPLLSHAIDDKVVLGTAQDVSITAGDVRRELSLVPDAVIRRVLTDPQQHLALIDGMIRLELYAREAEALGVAADPKVQARIEKSRKQILAEVVREHVARSTEPPDFTELAREEYLLRKAEFVVPEQVRARHILLRFEGDAQKAEAIEKLRQIGERVRQGDSFEALAIAHSQDPGSAPEGGDLGLFGRGKMVEPFERAAFALRSPGELSDIVETRFGLHLIQLVERVERRERGFDEVKGPIIARIDADYRKKILESWDREMSEKASSDVDLEMLRKFFAQELERLK</sequence>
<proteinExistence type="inferred from homology"/>
<feature type="chain" id="PRO_5046226329" description="peptidylprolyl isomerase" evidence="7">
    <location>
        <begin position="21"/>
        <end position="298"/>
    </location>
</feature>
<evidence type="ECO:0000313" key="9">
    <source>
        <dbReference type="EMBL" id="MBD8501310.1"/>
    </source>
</evidence>
<keyword evidence="4 6" id="KW-0697">Rotamase</keyword>
<feature type="signal peptide" evidence="7">
    <location>
        <begin position="1"/>
        <end position="20"/>
    </location>
</feature>
<evidence type="ECO:0000256" key="6">
    <source>
        <dbReference type="PROSITE-ProRule" id="PRU00278"/>
    </source>
</evidence>
<dbReference type="SUPFAM" id="SSF109998">
    <property type="entry name" value="Triger factor/SurA peptide-binding domain-like"/>
    <property type="match status" value="1"/>
</dbReference>
<gene>
    <name evidence="9" type="ORF">IFO67_00235</name>
</gene>
<dbReference type="Gene3D" id="3.10.50.40">
    <property type="match status" value="1"/>
</dbReference>
<dbReference type="PROSITE" id="PS01096">
    <property type="entry name" value="PPIC_PPIASE_1"/>
    <property type="match status" value="1"/>
</dbReference>
<dbReference type="EC" id="5.2.1.8" evidence="3"/>
<dbReference type="InterPro" id="IPR023058">
    <property type="entry name" value="PPIase_PpiC_CS"/>
</dbReference>
<evidence type="ECO:0000256" key="5">
    <source>
        <dbReference type="ARBA" id="ARBA00023235"/>
    </source>
</evidence>
<dbReference type="InterPro" id="IPR027304">
    <property type="entry name" value="Trigger_fact/SurA_dom_sf"/>
</dbReference>
<protein>
    <recommendedName>
        <fullName evidence="3">peptidylprolyl isomerase</fullName>
        <ecNumber evidence="3">5.2.1.8</ecNumber>
    </recommendedName>
</protein>
<dbReference type="PANTHER" id="PTHR47245:SF2">
    <property type="entry name" value="PEPTIDYL-PROLYL CIS-TRANS ISOMERASE HP_0175-RELATED"/>
    <property type="match status" value="1"/>
</dbReference>
<name>A0ABR9B4L2_9RHOO</name>
<dbReference type="Pfam" id="PF13616">
    <property type="entry name" value="Rotamase_3"/>
    <property type="match status" value="1"/>
</dbReference>
<keyword evidence="5 6" id="KW-0413">Isomerase</keyword>
<evidence type="ECO:0000256" key="3">
    <source>
        <dbReference type="ARBA" id="ARBA00013194"/>
    </source>
</evidence>
<organism evidence="9 10">
    <name type="scientific">Thauera sedimentorum</name>
    <dbReference type="NCBI Taxonomy" id="2767595"/>
    <lineage>
        <taxon>Bacteria</taxon>
        <taxon>Pseudomonadati</taxon>
        <taxon>Pseudomonadota</taxon>
        <taxon>Betaproteobacteria</taxon>
        <taxon>Rhodocyclales</taxon>
        <taxon>Zoogloeaceae</taxon>
        <taxon>Thauera</taxon>
    </lineage>
</organism>
<evidence type="ECO:0000256" key="1">
    <source>
        <dbReference type="ARBA" id="ARBA00000971"/>
    </source>
</evidence>
<reference evidence="10" key="1">
    <citation type="submission" date="2023-07" db="EMBL/GenBank/DDBJ databases">
        <title>Thauera sp. CAU 1555 isolated from sand of Yaerae Beach.</title>
        <authorList>
            <person name="Kim W."/>
        </authorList>
    </citation>
    <scope>NUCLEOTIDE SEQUENCE [LARGE SCALE GENOMIC DNA]</scope>
    <source>
        <strain evidence="10">CAU 1555</strain>
    </source>
</reference>
<comment type="catalytic activity">
    <reaction evidence="1">
        <text>[protein]-peptidylproline (omega=180) = [protein]-peptidylproline (omega=0)</text>
        <dbReference type="Rhea" id="RHEA:16237"/>
        <dbReference type="Rhea" id="RHEA-COMP:10747"/>
        <dbReference type="Rhea" id="RHEA-COMP:10748"/>
        <dbReference type="ChEBI" id="CHEBI:83833"/>
        <dbReference type="ChEBI" id="CHEBI:83834"/>
        <dbReference type="EC" id="5.2.1.8"/>
    </reaction>
</comment>
<dbReference type="InterPro" id="IPR046357">
    <property type="entry name" value="PPIase_dom_sf"/>
</dbReference>
<evidence type="ECO:0000259" key="8">
    <source>
        <dbReference type="PROSITE" id="PS50198"/>
    </source>
</evidence>
<dbReference type="InterPro" id="IPR000297">
    <property type="entry name" value="PPIase_PpiC"/>
</dbReference>
<evidence type="ECO:0000256" key="7">
    <source>
        <dbReference type="SAM" id="SignalP"/>
    </source>
</evidence>
<evidence type="ECO:0000256" key="4">
    <source>
        <dbReference type="ARBA" id="ARBA00023110"/>
    </source>
</evidence>
<dbReference type="SUPFAM" id="SSF54534">
    <property type="entry name" value="FKBP-like"/>
    <property type="match status" value="1"/>
</dbReference>